<dbReference type="PROSITE" id="PS50137">
    <property type="entry name" value="DS_RBD"/>
    <property type="match status" value="1"/>
</dbReference>
<dbReference type="InterPro" id="IPR049401">
    <property type="entry name" value="DZF_dom_N"/>
</dbReference>
<dbReference type="Pfam" id="PF07528">
    <property type="entry name" value="DZF_N"/>
    <property type="match status" value="1"/>
</dbReference>
<evidence type="ECO:0000256" key="7">
    <source>
        <dbReference type="ARBA" id="ARBA00022741"/>
    </source>
</evidence>
<dbReference type="SMART" id="SM00358">
    <property type="entry name" value="DSRM"/>
    <property type="match status" value="2"/>
</dbReference>
<dbReference type="Pfam" id="PF20965">
    <property type="entry name" value="DZF_C"/>
    <property type="match status" value="1"/>
</dbReference>
<feature type="compositionally biased region" description="Polar residues" evidence="14">
    <location>
        <begin position="122"/>
        <end position="132"/>
    </location>
</feature>
<dbReference type="EMBL" id="EAAA01001303">
    <property type="status" value="NOT_ANNOTATED_CDS"/>
    <property type="molecule type" value="Genomic_DNA"/>
</dbReference>
<evidence type="ECO:0000256" key="4">
    <source>
        <dbReference type="ARBA" id="ARBA00012552"/>
    </source>
</evidence>
<comment type="similarity">
    <text evidence="3">Belongs to the DEAD box helicase family. DEAH subfamily.</text>
</comment>
<dbReference type="PROSITE" id="PS51703">
    <property type="entry name" value="DZF"/>
    <property type="match status" value="1"/>
</dbReference>
<dbReference type="FunFam" id="3.30.460.10:FF:000010">
    <property type="entry name" value="Zinc finger RNA-binding protein 2"/>
    <property type="match status" value="1"/>
</dbReference>
<evidence type="ECO:0000256" key="5">
    <source>
        <dbReference type="ARBA" id="ARBA00022490"/>
    </source>
</evidence>
<dbReference type="InterPro" id="IPR043519">
    <property type="entry name" value="NT_sf"/>
</dbReference>
<feature type="compositionally biased region" description="Polar residues" evidence="14">
    <location>
        <begin position="38"/>
        <end position="48"/>
    </location>
</feature>
<evidence type="ECO:0000313" key="17">
    <source>
        <dbReference type="Ensembl" id="ENSCINP00000026042.2"/>
    </source>
</evidence>
<evidence type="ECO:0000256" key="2">
    <source>
        <dbReference type="ARBA" id="ARBA00004496"/>
    </source>
</evidence>
<dbReference type="InterPro" id="IPR049402">
    <property type="entry name" value="DZF_dom_C"/>
</dbReference>
<proteinExistence type="inferred from homology"/>
<keyword evidence="11" id="KW-0238">DNA-binding</keyword>
<keyword evidence="13" id="KW-0694">RNA-binding</keyword>
<dbReference type="AlphaFoldDB" id="F7AFE0"/>
<reference evidence="17" key="4">
    <citation type="submission" date="2025-09" db="UniProtKB">
        <authorList>
            <consortium name="Ensembl"/>
        </authorList>
    </citation>
    <scope>IDENTIFICATION</scope>
</reference>
<feature type="region of interest" description="Disordered" evidence="14">
    <location>
        <begin position="1"/>
        <end position="77"/>
    </location>
</feature>
<evidence type="ECO:0000256" key="3">
    <source>
        <dbReference type="ARBA" id="ARBA00008792"/>
    </source>
</evidence>
<keyword evidence="9" id="KW-0347">Helicase</keyword>
<dbReference type="HOGENOM" id="CLU_340554_0_0_1"/>
<evidence type="ECO:0000256" key="6">
    <source>
        <dbReference type="ARBA" id="ARBA00022737"/>
    </source>
</evidence>
<keyword evidence="6" id="KW-0677">Repeat</keyword>
<reference evidence="17" key="2">
    <citation type="journal article" date="2008" name="Genome Biol.">
        <title>Improved genome assembly and evidence-based global gene model set for the chordate Ciona intestinalis: new insight into intron and operon populations.</title>
        <authorList>
            <person name="Satou Y."/>
            <person name="Mineta K."/>
            <person name="Ogasawara M."/>
            <person name="Sasakura Y."/>
            <person name="Shoguchi E."/>
            <person name="Ueno K."/>
            <person name="Yamada L."/>
            <person name="Matsumoto J."/>
            <person name="Wasserscheid J."/>
            <person name="Dewar K."/>
            <person name="Wiley G.B."/>
            <person name="Macmil S.L."/>
            <person name="Roe B.A."/>
            <person name="Zeller R.W."/>
            <person name="Hastings K.E."/>
            <person name="Lemaire P."/>
            <person name="Lindquist E."/>
            <person name="Endo T."/>
            <person name="Hotta K."/>
            <person name="Inaba K."/>
        </authorList>
    </citation>
    <scope>NUCLEOTIDE SEQUENCE [LARGE SCALE GENOMIC DNA]</scope>
    <source>
        <strain evidence="17">wild type</strain>
    </source>
</reference>
<feature type="domain" description="DRBM" evidence="15">
    <location>
        <begin position="140"/>
        <end position="210"/>
    </location>
</feature>
<dbReference type="GO" id="GO:0003724">
    <property type="term" value="F:RNA helicase activity"/>
    <property type="evidence" value="ECO:0007669"/>
    <property type="project" value="UniProtKB-EC"/>
</dbReference>
<dbReference type="GO" id="GO:0003725">
    <property type="term" value="F:double-stranded RNA binding"/>
    <property type="evidence" value="ECO:0000318"/>
    <property type="project" value="GO_Central"/>
</dbReference>
<keyword evidence="5" id="KW-0963">Cytoplasm</keyword>
<dbReference type="GO" id="GO:0005634">
    <property type="term" value="C:nucleus"/>
    <property type="evidence" value="ECO:0007669"/>
    <property type="project" value="UniProtKB-SubCell"/>
</dbReference>
<feature type="domain" description="DZF" evidence="16">
    <location>
        <begin position="478"/>
        <end position="834"/>
    </location>
</feature>
<keyword evidence="8" id="KW-0378">Hydrolase</keyword>
<dbReference type="SMART" id="SM00572">
    <property type="entry name" value="DZF"/>
    <property type="match status" value="1"/>
</dbReference>
<dbReference type="FunFam" id="3.30.160.20:FF:000028">
    <property type="entry name" value="ATP-dependent RNA helicase A"/>
    <property type="match status" value="2"/>
</dbReference>
<keyword evidence="10" id="KW-0067">ATP-binding</keyword>
<evidence type="ECO:0000256" key="12">
    <source>
        <dbReference type="ARBA" id="ARBA00023242"/>
    </source>
</evidence>
<evidence type="ECO:0000256" key="11">
    <source>
        <dbReference type="ARBA" id="ARBA00023125"/>
    </source>
</evidence>
<dbReference type="InterPro" id="IPR014720">
    <property type="entry name" value="dsRBD_dom"/>
</dbReference>
<protein>
    <recommendedName>
        <fullName evidence="4">RNA helicase</fullName>
        <ecNumber evidence="4">3.6.4.13</ecNumber>
    </recommendedName>
</protein>
<dbReference type="GO" id="GO:0005737">
    <property type="term" value="C:cytoplasm"/>
    <property type="evidence" value="ECO:0007669"/>
    <property type="project" value="UniProtKB-SubCell"/>
</dbReference>
<keyword evidence="7" id="KW-0547">Nucleotide-binding</keyword>
<dbReference type="GO" id="GO:0016787">
    <property type="term" value="F:hydrolase activity"/>
    <property type="evidence" value="ECO:0007669"/>
    <property type="project" value="UniProtKB-KW"/>
</dbReference>
<evidence type="ECO:0000259" key="15">
    <source>
        <dbReference type="PROSITE" id="PS50137"/>
    </source>
</evidence>
<dbReference type="PANTHER" id="PTHR45762">
    <property type="entry name" value="ZINC FINGER RNA-BINDING PROTEIN"/>
    <property type="match status" value="1"/>
</dbReference>
<evidence type="ECO:0000259" key="16">
    <source>
        <dbReference type="PROSITE" id="PS51703"/>
    </source>
</evidence>
<comment type="subcellular location">
    <subcellularLocation>
        <location evidence="2">Cytoplasm</location>
    </subcellularLocation>
    <subcellularLocation>
        <location evidence="1">Nucleus</location>
    </subcellularLocation>
</comment>
<dbReference type="GO" id="GO:0003727">
    <property type="term" value="F:single-stranded RNA binding"/>
    <property type="evidence" value="ECO:0000318"/>
    <property type="project" value="GO_Central"/>
</dbReference>
<dbReference type="Ensembl" id="ENSCINT00000026288.2">
    <property type="protein sequence ID" value="ENSCINP00000026042.2"/>
    <property type="gene ID" value="ENSCING00000014388.2"/>
</dbReference>
<dbReference type="Gene3D" id="1.10.1410.40">
    <property type="match status" value="1"/>
</dbReference>
<feature type="compositionally biased region" description="Low complexity" evidence="14">
    <location>
        <begin position="49"/>
        <end position="77"/>
    </location>
</feature>
<name>F7AFE0_CIOIN</name>
<evidence type="ECO:0000256" key="9">
    <source>
        <dbReference type="ARBA" id="ARBA00022806"/>
    </source>
</evidence>
<evidence type="ECO:0000256" key="14">
    <source>
        <dbReference type="SAM" id="MobiDB-lite"/>
    </source>
</evidence>
<dbReference type="Gene3D" id="3.30.160.20">
    <property type="match status" value="3"/>
</dbReference>
<keyword evidence="18" id="KW-1185">Reference proteome</keyword>
<dbReference type="Proteomes" id="UP000008144">
    <property type="component" value="Chromosome 14"/>
</dbReference>
<dbReference type="FunFam" id="1.10.1410.40:FF:000001">
    <property type="entry name" value="interleukin enhancer-binding factor 3 isoform X1"/>
    <property type="match status" value="1"/>
</dbReference>
<dbReference type="GO" id="GO:0005524">
    <property type="term" value="F:ATP binding"/>
    <property type="evidence" value="ECO:0007669"/>
    <property type="project" value="UniProtKB-KW"/>
</dbReference>
<evidence type="ECO:0000256" key="10">
    <source>
        <dbReference type="ARBA" id="ARBA00022840"/>
    </source>
</evidence>
<organism evidence="17 18">
    <name type="scientific">Ciona intestinalis</name>
    <name type="common">Transparent sea squirt</name>
    <name type="synonym">Ascidia intestinalis</name>
    <dbReference type="NCBI Taxonomy" id="7719"/>
    <lineage>
        <taxon>Eukaryota</taxon>
        <taxon>Metazoa</taxon>
        <taxon>Chordata</taxon>
        <taxon>Tunicata</taxon>
        <taxon>Ascidiacea</taxon>
        <taxon>Phlebobranchia</taxon>
        <taxon>Cionidae</taxon>
        <taxon>Ciona</taxon>
    </lineage>
</organism>
<sequence length="834" mass="91888">QPQQQQQQQSSSTTSNNSNTAGSAQSYYSNYGNTTSYPNQSASSQTQGNSSQYTYGQNSSSYGSNSGYNSSHHSTTNQSYEKALLSAANQYYSSSRRGRGTRGSFAGTGRGRGKSTRRGFGQSPQHQAQSSGPKAIKASEIKAYLYAWCGQRKLKPEYEVLPQGQVQLPRTMFTCKLHITGLDYVAEAQAPNKKDAQGKAAWNFCENLVKTGYMKASELPPRPGVSTTPEAGSYPAEIKPEQHFNQNCLNTLANNRLSYSLSFCIKYQKVFESYLNSLCKKVRRFFPFLLASERGSNKKQATAVCALSMIRQLYKERLIEKCGDPIKHVTRGGLLGSKTSTATTSVKTDVEPKVTLTEGNANAGLKRKADDKTTFKSVLSSSKVYTASLDIKVTQDNSNDQTVAAKARGPNKKAASQGCALKILSQLYKLKLVEAQMFQMDFMEMFHNINYDLSLFEASAYPATNPNPLSFYLKPPGDPSAVYYHNNLMSYNQGVPTLSDAHINAKHKQIYPSEQKLEVAQRCVKMVELALKEVAEELETLDTKPEPLDDTVADGPKKRKLQGVMRVGYLAKGLLIDTDDAVDLVLLCLEPPTAKLLIQIAQMLPKHIKDSDGEKSNVETSMMDAAIKVQIFGAGGSSDVKLCITIHLTSPAVRTPAEGCAIVCARAEVIKDAPGTLNKDKCLQSLAQLRHAKWFQACANVIPSCVVVIRILRDLKRRDQCWAVLSDWAIELLVERSLYTSPAPLSLGGSLQRVMEVVSAGIILEGSGGLRDPCERDDVDVVDQLTEQQREELTRSAQTYLRCLVFRKPHKVLGMEALPKPEWLIRKTEAISMN</sequence>
<evidence type="ECO:0000256" key="13">
    <source>
        <dbReference type="PROSITE-ProRule" id="PRU00266"/>
    </source>
</evidence>
<dbReference type="CDD" id="cd19854">
    <property type="entry name" value="DSRM_DHX9_rpt1"/>
    <property type="match status" value="1"/>
</dbReference>
<accession>F7AFE0</accession>
<dbReference type="PANTHER" id="PTHR45762:SF3">
    <property type="entry name" value="ZINC-FINGER PROTEIN AT 72D, ISOFORM B"/>
    <property type="match status" value="1"/>
</dbReference>
<dbReference type="InterPro" id="IPR006561">
    <property type="entry name" value="DZF_dom"/>
</dbReference>
<dbReference type="GeneTree" id="ENSGT00940000167192"/>
<feature type="compositionally biased region" description="Low complexity" evidence="14">
    <location>
        <begin position="1"/>
        <end position="37"/>
    </location>
</feature>
<feature type="region of interest" description="Disordered" evidence="14">
    <location>
        <begin position="91"/>
        <end position="134"/>
    </location>
</feature>
<dbReference type="InterPro" id="IPR044445">
    <property type="entry name" value="DHX9_DSRM_1"/>
</dbReference>
<dbReference type="Pfam" id="PF00035">
    <property type="entry name" value="dsrm"/>
    <property type="match status" value="1"/>
</dbReference>
<dbReference type="GO" id="GO:0003677">
    <property type="term" value="F:DNA binding"/>
    <property type="evidence" value="ECO:0007669"/>
    <property type="project" value="UniProtKB-KW"/>
</dbReference>
<dbReference type="Gene3D" id="3.30.460.10">
    <property type="entry name" value="Beta Polymerase, domain 2"/>
    <property type="match status" value="1"/>
</dbReference>
<keyword evidence="12" id="KW-0539">Nucleus</keyword>
<dbReference type="SUPFAM" id="SSF54768">
    <property type="entry name" value="dsRNA-binding domain-like"/>
    <property type="match status" value="1"/>
</dbReference>
<reference evidence="17" key="3">
    <citation type="submission" date="2025-08" db="UniProtKB">
        <authorList>
            <consortium name="Ensembl"/>
        </authorList>
    </citation>
    <scope>IDENTIFICATION</scope>
</reference>
<dbReference type="FunFam" id="3.30.160.20:FF:000026">
    <property type="entry name" value="ATP-dependent RNA helicase A"/>
    <property type="match status" value="1"/>
</dbReference>
<evidence type="ECO:0000313" key="18">
    <source>
        <dbReference type="Proteomes" id="UP000008144"/>
    </source>
</evidence>
<dbReference type="EC" id="3.6.4.13" evidence="4"/>
<evidence type="ECO:0000256" key="1">
    <source>
        <dbReference type="ARBA" id="ARBA00004123"/>
    </source>
</evidence>
<reference evidence="18" key="1">
    <citation type="journal article" date="2002" name="Science">
        <title>The draft genome of Ciona intestinalis: insights into chordate and vertebrate origins.</title>
        <authorList>
            <person name="Dehal P."/>
            <person name="Satou Y."/>
            <person name="Campbell R.K."/>
            <person name="Chapman J."/>
            <person name="Degnan B."/>
            <person name="De Tomaso A."/>
            <person name="Davidson B."/>
            <person name="Di Gregorio A."/>
            <person name="Gelpke M."/>
            <person name="Goodstein D.M."/>
            <person name="Harafuji N."/>
            <person name="Hastings K.E."/>
            <person name="Ho I."/>
            <person name="Hotta K."/>
            <person name="Huang W."/>
            <person name="Kawashima T."/>
            <person name="Lemaire P."/>
            <person name="Martinez D."/>
            <person name="Meinertzhagen I.A."/>
            <person name="Necula S."/>
            <person name="Nonaka M."/>
            <person name="Putnam N."/>
            <person name="Rash S."/>
            <person name="Saiga H."/>
            <person name="Satake M."/>
            <person name="Terry A."/>
            <person name="Yamada L."/>
            <person name="Wang H.G."/>
            <person name="Awazu S."/>
            <person name="Azumi K."/>
            <person name="Boore J."/>
            <person name="Branno M."/>
            <person name="Chin-Bow S."/>
            <person name="DeSantis R."/>
            <person name="Doyle S."/>
            <person name="Francino P."/>
            <person name="Keys D.N."/>
            <person name="Haga S."/>
            <person name="Hayashi H."/>
            <person name="Hino K."/>
            <person name="Imai K.S."/>
            <person name="Inaba K."/>
            <person name="Kano S."/>
            <person name="Kobayashi K."/>
            <person name="Kobayashi M."/>
            <person name="Lee B.I."/>
            <person name="Makabe K.W."/>
            <person name="Manohar C."/>
            <person name="Matassi G."/>
            <person name="Medina M."/>
            <person name="Mochizuki Y."/>
            <person name="Mount S."/>
            <person name="Morishita T."/>
            <person name="Miura S."/>
            <person name="Nakayama A."/>
            <person name="Nishizaka S."/>
            <person name="Nomoto H."/>
            <person name="Ohta F."/>
            <person name="Oishi K."/>
            <person name="Rigoutsos I."/>
            <person name="Sano M."/>
            <person name="Sasaki A."/>
            <person name="Sasakura Y."/>
            <person name="Shoguchi E."/>
            <person name="Shin-i T."/>
            <person name="Spagnuolo A."/>
            <person name="Stainier D."/>
            <person name="Suzuki M.M."/>
            <person name="Tassy O."/>
            <person name="Takatori N."/>
            <person name="Tokuoka M."/>
            <person name="Yagi K."/>
            <person name="Yoshizaki F."/>
            <person name="Wada S."/>
            <person name="Zhang C."/>
            <person name="Hyatt P.D."/>
            <person name="Larimer F."/>
            <person name="Detter C."/>
            <person name="Doggett N."/>
            <person name="Glavina T."/>
            <person name="Hawkins T."/>
            <person name="Richardson P."/>
            <person name="Lucas S."/>
            <person name="Kohara Y."/>
            <person name="Levine M."/>
            <person name="Satoh N."/>
            <person name="Rokhsar D.S."/>
        </authorList>
    </citation>
    <scope>NUCLEOTIDE SEQUENCE [LARGE SCALE GENOMIC DNA]</scope>
</reference>
<dbReference type="InParanoid" id="F7AFE0"/>
<evidence type="ECO:0000256" key="8">
    <source>
        <dbReference type="ARBA" id="ARBA00022801"/>
    </source>
</evidence>